<feature type="transmembrane region" description="Helical" evidence="7">
    <location>
        <begin position="61"/>
        <end position="79"/>
    </location>
</feature>
<dbReference type="GO" id="GO:0005886">
    <property type="term" value="C:plasma membrane"/>
    <property type="evidence" value="ECO:0007669"/>
    <property type="project" value="UniProtKB-SubCell"/>
</dbReference>
<gene>
    <name evidence="10" type="ORF">HH216_07720</name>
</gene>
<evidence type="ECO:0000256" key="1">
    <source>
        <dbReference type="ARBA" id="ARBA00004651"/>
    </source>
</evidence>
<accession>A0A7L5DM81</accession>
<evidence type="ECO:0000313" key="10">
    <source>
        <dbReference type="EMBL" id="QJD78323.1"/>
    </source>
</evidence>
<dbReference type="SUPFAM" id="SSF52540">
    <property type="entry name" value="P-loop containing nucleoside triphosphate hydrolases"/>
    <property type="match status" value="1"/>
</dbReference>
<evidence type="ECO:0000313" key="11">
    <source>
        <dbReference type="Proteomes" id="UP000501128"/>
    </source>
</evidence>
<protein>
    <submittedName>
        <fullName evidence="10">ABC transporter ATP-binding protein</fullName>
    </submittedName>
</protein>
<dbReference type="GO" id="GO:0015421">
    <property type="term" value="F:ABC-type oligopeptide transporter activity"/>
    <property type="evidence" value="ECO:0007669"/>
    <property type="project" value="TreeGrafter"/>
</dbReference>
<dbReference type="InterPro" id="IPR036640">
    <property type="entry name" value="ABC1_TM_sf"/>
</dbReference>
<reference evidence="10 11" key="1">
    <citation type="submission" date="2020-04" db="EMBL/GenBank/DDBJ databases">
        <title>Genome sequencing of novel species.</title>
        <authorList>
            <person name="Heo J."/>
            <person name="Kim S.-J."/>
            <person name="Kim J.-S."/>
            <person name="Hong S.-B."/>
            <person name="Kwon S.-W."/>
        </authorList>
    </citation>
    <scope>NUCLEOTIDE SEQUENCE [LARGE SCALE GENOMIC DNA]</scope>
    <source>
        <strain evidence="10 11">CJU-R4</strain>
    </source>
</reference>
<dbReference type="InterPro" id="IPR011527">
    <property type="entry name" value="ABC1_TM_dom"/>
</dbReference>
<evidence type="ECO:0000256" key="2">
    <source>
        <dbReference type="ARBA" id="ARBA00022692"/>
    </source>
</evidence>
<dbReference type="InterPro" id="IPR003593">
    <property type="entry name" value="AAA+_ATPase"/>
</dbReference>
<keyword evidence="6 7" id="KW-0472">Membrane</keyword>
<feature type="transmembrane region" description="Helical" evidence="7">
    <location>
        <begin position="163"/>
        <end position="179"/>
    </location>
</feature>
<evidence type="ECO:0000256" key="4">
    <source>
        <dbReference type="ARBA" id="ARBA00022840"/>
    </source>
</evidence>
<evidence type="ECO:0000259" key="8">
    <source>
        <dbReference type="PROSITE" id="PS50893"/>
    </source>
</evidence>
<dbReference type="GO" id="GO:0016887">
    <property type="term" value="F:ATP hydrolysis activity"/>
    <property type="evidence" value="ECO:0007669"/>
    <property type="project" value="InterPro"/>
</dbReference>
<dbReference type="InterPro" id="IPR003439">
    <property type="entry name" value="ABC_transporter-like_ATP-bd"/>
</dbReference>
<dbReference type="PROSITE" id="PS00211">
    <property type="entry name" value="ABC_TRANSPORTER_1"/>
    <property type="match status" value="1"/>
</dbReference>
<proteinExistence type="predicted"/>
<dbReference type="SUPFAM" id="SSF90123">
    <property type="entry name" value="ABC transporter transmembrane region"/>
    <property type="match status" value="1"/>
</dbReference>
<dbReference type="EMBL" id="CP051677">
    <property type="protein sequence ID" value="QJD78323.1"/>
    <property type="molecule type" value="Genomic_DNA"/>
</dbReference>
<dbReference type="Pfam" id="PF00005">
    <property type="entry name" value="ABC_tran"/>
    <property type="match status" value="1"/>
</dbReference>
<name>A0A7L5DM81_9BACT</name>
<evidence type="ECO:0000256" key="3">
    <source>
        <dbReference type="ARBA" id="ARBA00022741"/>
    </source>
</evidence>
<dbReference type="PROSITE" id="PS50893">
    <property type="entry name" value="ABC_TRANSPORTER_2"/>
    <property type="match status" value="1"/>
</dbReference>
<keyword evidence="2 7" id="KW-0812">Transmembrane</keyword>
<dbReference type="PROSITE" id="PS50929">
    <property type="entry name" value="ABC_TM1F"/>
    <property type="match status" value="1"/>
</dbReference>
<feature type="domain" description="ABC transporter" evidence="8">
    <location>
        <begin position="342"/>
        <end position="578"/>
    </location>
</feature>
<dbReference type="Proteomes" id="UP000501128">
    <property type="component" value="Chromosome"/>
</dbReference>
<keyword evidence="5 7" id="KW-1133">Transmembrane helix</keyword>
<dbReference type="PANTHER" id="PTHR43394">
    <property type="entry name" value="ATP-DEPENDENT PERMEASE MDL1, MITOCHONDRIAL"/>
    <property type="match status" value="1"/>
</dbReference>
<keyword evidence="3" id="KW-0547">Nucleotide-binding</keyword>
<dbReference type="Gene3D" id="3.40.50.300">
    <property type="entry name" value="P-loop containing nucleotide triphosphate hydrolases"/>
    <property type="match status" value="1"/>
</dbReference>
<dbReference type="Pfam" id="PF00664">
    <property type="entry name" value="ABC_membrane"/>
    <property type="match status" value="1"/>
</dbReference>
<feature type="transmembrane region" description="Helical" evidence="7">
    <location>
        <begin position="136"/>
        <end position="157"/>
    </location>
</feature>
<feature type="transmembrane region" description="Helical" evidence="7">
    <location>
        <begin position="24"/>
        <end position="49"/>
    </location>
</feature>
<dbReference type="InterPro" id="IPR039421">
    <property type="entry name" value="Type_1_exporter"/>
</dbReference>
<dbReference type="GO" id="GO:0005524">
    <property type="term" value="F:ATP binding"/>
    <property type="evidence" value="ECO:0007669"/>
    <property type="project" value="UniProtKB-KW"/>
</dbReference>
<dbReference type="InterPro" id="IPR017871">
    <property type="entry name" value="ABC_transporter-like_CS"/>
</dbReference>
<comment type="subcellular location">
    <subcellularLocation>
        <location evidence="1">Cell membrane</location>
        <topology evidence="1">Multi-pass membrane protein</topology>
    </subcellularLocation>
</comment>
<dbReference type="RefSeq" id="WP_169550283.1">
    <property type="nucleotide sequence ID" value="NZ_CP051677.1"/>
</dbReference>
<evidence type="ECO:0000256" key="7">
    <source>
        <dbReference type="SAM" id="Phobius"/>
    </source>
</evidence>
<feature type="transmembrane region" description="Helical" evidence="7">
    <location>
        <begin position="249"/>
        <end position="269"/>
    </location>
</feature>
<keyword evidence="11" id="KW-1185">Reference proteome</keyword>
<keyword evidence="4 10" id="KW-0067">ATP-binding</keyword>
<dbReference type="AlphaFoldDB" id="A0A7L5DM81"/>
<evidence type="ECO:0000256" key="6">
    <source>
        <dbReference type="ARBA" id="ARBA00023136"/>
    </source>
</evidence>
<dbReference type="Gene3D" id="1.20.1560.10">
    <property type="entry name" value="ABC transporter type 1, transmembrane domain"/>
    <property type="match status" value="1"/>
</dbReference>
<evidence type="ECO:0000259" key="9">
    <source>
        <dbReference type="PROSITE" id="PS50929"/>
    </source>
</evidence>
<sequence>MQNPYIALLRTAWTYARHEKRQYVLVYFLFMLANIASSLNPLLFGWFVGKLQQDRSDVLRTLYLYGGGYMGLMLLEWAFHGPARVMERRLAFNLSRNFLDELFHQTLHLPVGWHKDHHSGATINRIRKAYDALKTFFQDGFVYLHAFLKLIFSFAAILYFSPYFGLIGVGLGALTIWIIRRFDRPYMQALDETNEGEHVVSSTLFDSLSNIMTVITLRLEERIQQSLMGKVANVLPPFMRQVRLNEWKWFFAHLLITVIYIVLAAGYVYEHYTPGQVFLVGGLVTLLGYVNQFTSVFQDVAFQYTEIVRYNVDVQTARSISDAYAQHEQPNHGTLPDNWQSIAISGLSFSHSANSQRANLDELSLTLRRGQRIAFIGASGSGKSTLLTLLRGLYQAKPGVQVRLDDDSVTDLNAIANTVTLFPQEPEIFENTITYNITLGLPFDSRTIDAVVRAARFDTVIGQLPNGLDTNIQEKGVNLSGGQRQRLALARGILAARSSQIVLLDEPTSSVDPKTELAVYRELFREFADKAVVSTLHRLHLLPLFDYVYIMDEGRIVDEGTFSHLRQHSAIFRDLWAHQQDALRLADQEA</sequence>
<evidence type="ECO:0000256" key="5">
    <source>
        <dbReference type="ARBA" id="ARBA00022989"/>
    </source>
</evidence>
<organism evidence="10 11">
    <name type="scientific">Spirosoma rhododendri</name>
    <dbReference type="NCBI Taxonomy" id="2728024"/>
    <lineage>
        <taxon>Bacteria</taxon>
        <taxon>Pseudomonadati</taxon>
        <taxon>Bacteroidota</taxon>
        <taxon>Cytophagia</taxon>
        <taxon>Cytophagales</taxon>
        <taxon>Cytophagaceae</taxon>
        <taxon>Spirosoma</taxon>
    </lineage>
</organism>
<dbReference type="PANTHER" id="PTHR43394:SF1">
    <property type="entry name" value="ATP-BINDING CASSETTE SUB-FAMILY B MEMBER 10, MITOCHONDRIAL"/>
    <property type="match status" value="1"/>
</dbReference>
<dbReference type="InterPro" id="IPR027417">
    <property type="entry name" value="P-loop_NTPase"/>
</dbReference>
<dbReference type="SMART" id="SM00382">
    <property type="entry name" value="AAA"/>
    <property type="match status" value="1"/>
</dbReference>
<dbReference type="KEGG" id="srho:HH216_07720"/>
<feature type="domain" description="ABC transmembrane type-1" evidence="9">
    <location>
        <begin position="28"/>
        <end position="309"/>
    </location>
</feature>